<dbReference type="InterPro" id="IPR013766">
    <property type="entry name" value="Thioredoxin_domain"/>
</dbReference>
<dbReference type="EMBL" id="CP022011">
    <property type="protein sequence ID" value="QDJ15262.1"/>
    <property type="molecule type" value="Genomic_DNA"/>
</dbReference>
<evidence type="ECO:0000313" key="6">
    <source>
        <dbReference type="EMBL" id="QDJ15262.1"/>
    </source>
</evidence>
<dbReference type="PROSITE" id="PS00194">
    <property type="entry name" value="THIOREDOXIN_1"/>
    <property type="match status" value="1"/>
</dbReference>
<evidence type="ECO:0000313" key="7">
    <source>
        <dbReference type="Proteomes" id="UP000955338"/>
    </source>
</evidence>
<dbReference type="InterPro" id="IPR050553">
    <property type="entry name" value="Thioredoxin_ResA/DsbE_sf"/>
</dbReference>
<dbReference type="InterPro" id="IPR036249">
    <property type="entry name" value="Thioredoxin-like_sf"/>
</dbReference>
<dbReference type="Proteomes" id="UP000955338">
    <property type="component" value="Chromosome"/>
</dbReference>
<dbReference type="AlphaFoldDB" id="A0A8E3MHE1"/>
<reference evidence="6" key="1">
    <citation type="submission" date="2017-06" db="EMBL/GenBank/DDBJ databases">
        <title>Genome sequencing of pathogenic and non-pathogenic strains within Bisgaard taxon 40.</title>
        <authorList>
            <person name="Ladner J.T."/>
            <person name="Lovett S.P."/>
            <person name="Koroleva G."/>
            <person name="Lorch J.M."/>
        </authorList>
    </citation>
    <scope>NUCLEOTIDE SEQUENCE</scope>
    <source>
        <strain evidence="6">27576-1-I1</strain>
    </source>
</reference>
<dbReference type="GO" id="GO:0015036">
    <property type="term" value="F:disulfide oxidoreductase activity"/>
    <property type="evidence" value="ECO:0007669"/>
    <property type="project" value="InterPro"/>
</dbReference>
<dbReference type="RefSeq" id="WP_261920225.1">
    <property type="nucleotide sequence ID" value="NZ_CP022011.1"/>
</dbReference>
<dbReference type="PANTHER" id="PTHR42852:SF6">
    <property type="entry name" value="THIOL:DISULFIDE INTERCHANGE PROTEIN DSBE"/>
    <property type="match status" value="1"/>
</dbReference>
<dbReference type="NCBIfam" id="TIGR00385">
    <property type="entry name" value="dsbE"/>
    <property type="match status" value="1"/>
</dbReference>
<dbReference type="Gene3D" id="3.40.30.10">
    <property type="entry name" value="Glutaredoxin"/>
    <property type="match status" value="1"/>
</dbReference>
<sequence length="180" mass="20825">MPKRLLLLLPLLLVSIIIGLLFSRLYQSSLYQETSQLRLSIPQFSLTKLEAPQQKLTNADLPQNQIYLLNIWGSWCGYCREEMPLLVKISQQYHLPIIGVNYLDQRQSALQSLKELGNPYQFNLFDNEGNLTSHLGLNGAPFTFLVDKKGIIRYYYPEGKLTETIWQKHFVPKLQQLLGE</sequence>
<evidence type="ECO:0000256" key="3">
    <source>
        <dbReference type="ARBA" id="ARBA00022748"/>
    </source>
</evidence>
<dbReference type="GO" id="GO:0005886">
    <property type="term" value="C:plasma membrane"/>
    <property type="evidence" value="ECO:0007669"/>
    <property type="project" value="UniProtKB-SubCell"/>
</dbReference>
<keyword evidence="4" id="KW-1015">Disulfide bond</keyword>
<keyword evidence="7" id="KW-1185">Reference proteome</keyword>
<dbReference type="PROSITE" id="PS51352">
    <property type="entry name" value="THIOREDOXIN_2"/>
    <property type="match status" value="1"/>
</dbReference>
<gene>
    <name evidence="6" type="ORF">CEP48_07425</name>
</gene>
<dbReference type="GO" id="GO:0030288">
    <property type="term" value="C:outer membrane-bounded periplasmic space"/>
    <property type="evidence" value="ECO:0007669"/>
    <property type="project" value="InterPro"/>
</dbReference>
<organism evidence="6 7">
    <name type="scientific">Mergibacter septicus</name>
    <dbReference type="NCBI Taxonomy" id="221402"/>
    <lineage>
        <taxon>Bacteria</taxon>
        <taxon>Pseudomonadati</taxon>
        <taxon>Pseudomonadota</taxon>
        <taxon>Gammaproteobacteria</taxon>
        <taxon>Pasteurellales</taxon>
        <taxon>Pasteurellaceae</taxon>
        <taxon>Mergibacter</taxon>
    </lineage>
</organism>
<proteinExistence type="inferred from homology"/>
<name>A0A8E3MHE1_9PAST</name>
<dbReference type="GO" id="GO:0017004">
    <property type="term" value="P:cytochrome complex assembly"/>
    <property type="evidence" value="ECO:0007669"/>
    <property type="project" value="UniProtKB-KW"/>
</dbReference>
<dbReference type="SUPFAM" id="SSF52833">
    <property type="entry name" value="Thioredoxin-like"/>
    <property type="match status" value="1"/>
</dbReference>
<evidence type="ECO:0000256" key="1">
    <source>
        <dbReference type="ARBA" id="ARBA00004383"/>
    </source>
</evidence>
<keyword evidence="5" id="KW-0676">Redox-active center</keyword>
<dbReference type="Pfam" id="PF08534">
    <property type="entry name" value="Redoxin"/>
    <property type="match status" value="1"/>
</dbReference>
<protein>
    <submittedName>
        <fullName evidence="6">Thiol-disulfide oxidoreductase</fullName>
    </submittedName>
</protein>
<evidence type="ECO:0000256" key="4">
    <source>
        <dbReference type="ARBA" id="ARBA00023157"/>
    </source>
</evidence>
<dbReference type="InterPro" id="IPR017937">
    <property type="entry name" value="Thioredoxin_CS"/>
</dbReference>
<evidence type="ECO:0000256" key="5">
    <source>
        <dbReference type="ARBA" id="ARBA00023284"/>
    </source>
</evidence>
<comment type="subcellular location">
    <subcellularLocation>
        <location evidence="1">Cell inner membrane</location>
        <topology evidence="1">Single-pass membrane protein</topology>
        <orientation evidence="1">Periplasmic side</orientation>
    </subcellularLocation>
</comment>
<dbReference type="PANTHER" id="PTHR42852">
    <property type="entry name" value="THIOL:DISULFIDE INTERCHANGE PROTEIN DSBE"/>
    <property type="match status" value="1"/>
</dbReference>
<comment type="similarity">
    <text evidence="2">Belongs to the thioredoxin family. DsbE subfamily.</text>
</comment>
<evidence type="ECO:0000256" key="2">
    <source>
        <dbReference type="ARBA" id="ARBA00007758"/>
    </source>
</evidence>
<dbReference type="InterPro" id="IPR004799">
    <property type="entry name" value="Periplasmic_diS_OxRdtase_DsbE"/>
</dbReference>
<dbReference type="InterPro" id="IPR013740">
    <property type="entry name" value="Redoxin"/>
</dbReference>
<keyword evidence="3" id="KW-0201">Cytochrome c-type biogenesis</keyword>
<accession>A0A8E3MHE1</accession>